<dbReference type="Proteomes" id="UP000434276">
    <property type="component" value="Unassembled WGS sequence"/>
</dbReference>
<dbReference type="KEGG" id="ath:AT5G62627"/>
<keyword evidence="1" id="KW-0732">Signal</keyword>
<dbReference type="SMR" id="A0A178UQB9"/>
<organism evidence="3 5">
    <name type="scientific">Arabidopsis thaliana</name>
    <name type="common">Mouse-ear cress</name>
    <dbReference type="NCBI Taxonomy" id="3702"/>
    <lineage>
        <taxon>Eukaryota</taxon>
        <taxon>Viridiplantae</taxon>
        <taxon>Streptophyta</taxon>
        <taxon>Embryophyta</taxon>
        <taxon>Tracheophyta</taxon>
        <taxon>Spermatophyta</taxon>
        <taxon>Magnoliopsida</taxon>
        <taxon>eudicotyledons</taxon>
        <taxon>Gunneridae</taxon>
        <taxon>Pentapetalae</taxon>
        <taxon>rosids</taxon>
        <taxon>malvids</taxon>
        <taxon>Brassicales</taxon>
        <taxon>Brassicaceae</taxon>
        <taxon>Camelineae</taxon>
        <taxon>Arabidopsis</taxon>
    </lineage>
</organism>
<dbReference type="Proteomes" id="UP000426265">
    <property type="component" value="Unassembled WGS sequence"/>
</dbReference>
<reference evidence="5" key="1">
    <citation type="journal article" date="2016" name="Proc. Natl. Acad. Sci. U.S.A.">
        <title>Chromosome-level assembly of Arabidopsis thaliana Ler reveals the extent of translocation and inversion polymorphisms.</title>
        <authorList>
            <person name="Zapata L."/>
            <person name="Ding J."/>
            <person name="Willing E.M."/>
            <person name="Hartwig B."/>
            <person name="Bezdan D."/>
            <person name="Jiao W.B."/>
            <person name="Patel V."/>
            <person name="Velikkakam James G."/>
            <person name="Koornneef M."/>
            <person name="Ossowski S."/>
            <person name="Schneeberger K."/>
        </authorList>
    </citation>
    <scope>NUCLEOTIDE SEQUENCE [LARGE SCALE GENOMIC DNA]</scope>
    <source>
        <strain evidence="5">cv. Landsberg erecta</strain>
    </source>
</reference>
<dbReference type="OrthoDB" id="10299572at2759"/>
<dbReference type="EMBL" id="CACRSJ010000110">
    <property type="protein sequence ID" value="VYS71194.1"/>
    <property type="molecule type" value="Genomic_DNA"/>
</dbReference>
<proteinExistence type="predicted"/>
<dbReference type="ExpressionAtlas" id="A0A178UQB9">
    <property type="expression patterns" value="baseline"/>
</dbReference>
<evidence type="ECO:0000313" key="2">
    <source>
        <dbReference type="EMBL" id="CAA0411553.1"/>
    </source>
</evidence>
<dbReference type="AlphaFoldDB" id="A0A178UQB9"/>
<protein>
    <submittedName>
        <fullName evidence="3">Uncharacterized protein</fullName>
    </submittedName>
</protein>
<sequence length="81" mass="8727">MEKTVSRKVVVLAILLSLSCLCIAKASKGEEKTSGELRDVTPQRGGPCSYDNLCHNHCPGCKITQCVNGECVCLICYTPPL</sequence>
<evidence type="ECO:0000313" key="4">
    <source>
        <dbReference type="EMBL" id="VYS71194.1"/>
    </source>
</evidence>
<name>A0A178UQB9_ARATH</name>
<dbReference type="EMBL" id="CACSHJ010000096">
    <property type="protein sequence ID" value="CAA0411553.1"/>
    <property type="molecule type" value="Genomic_DNA"/>
</dbReference>
<reference evidence="2 7" key="3">
    <citation type="submission" date="2019-12" db="EMBL/GenBank/DDBJ databases">
        <authorList>
            <person name="Jiao W.-B."/>
            <person name="Schneeberger K."/>
        </authorList>
    </citation>
    <scope>NUCLEOTIDE SEQUENCE [LARGE SCALE GENOMIC DNA]</scope>
    <source>
        <strain evidence="6">cv. An-1</strain>
        <strain evidence="7">cv. C24</strain>
    </source>
</reference>
<gene>
    <name evidence="3" type="ordered locus">AXX17_At5g62160</name>
    <name evidence="4" type="ORF">AN1_LOCUS26572</name>
    <name evidence="2" type="ORF">C24_LOCUS26394</name>
</gene>
<dbReference type="RefSeq" id="NP_001032125.1">
    <property type="nucleotide sequence ID" value="NM_001037048.2"/>
</dbReference>
<feature type="signal peptide" evidence="1">
    <location>
        <begin position="1"/>
        <end position="26"/>
    </location>
</feature>
<evidence type="ECO:0000256" key="1">
    <source>
        <dbReference type="SAM" id="SignalP"/>
    </source>
</evidence>
<evidence type="ECO:0000313" key="7">
    <source>
        <dbReference type="Proteomes" id="UP000434276"/>
    </source>
</evidence>
<dbReference type="EMBL" id="LUHQ01000005">
    <property type="protein sequence ID" value="OAO96226.1"/>
    <property type="molecule type" value="Genomic_DNA"/>
</dbReference>
<dbReference type="OMA" id="CAITHCI"/>
<dbReference type="PROSITE" id="PS51257">
    <property type="entry name" value="PROKAR_LIPOPROTEIN"/>
    <property type="match status" value="1"/>
</dbReference>
<reference evidence="3" key="2">
    <citation type="submission" date="2016-03" db="EMBL/GenBank/DDBJ databases">
        <title>Full-length assembly of Arabidopsis thaliana Ler reveals the complement of translocations and inversions.</title>
        <authorList>
            <person name="Zapata L."/>
            <person name="Schneeberger K."/>
            <person name="Ossowski S."/>
        </authorList>
    </citation>
    <scope>NUCLEOTIDE SEQUENCE [LARGE SCALE GENOMIC DNA]</scope>
    <source>
        <tissue evidence="3">Leaf</tissue>
    </source>
</reference>
<accession>A0A5S9YGF5</accession>
<feature type="chain" id="PRO_5038213766" evidence="1">
    <location>
        <begin position="27"/>
        <end position="81"/>
    </location>
</feature>
<evidence type="ECO:0000313" key="6">
    <source>
        <dbReference type="Proteomes" id="UP000426265"/>
    </source>
</evidence>
<accession>A0A178UQB9</accession>
<evidence type="ECO:0000313" key="3">
    <source>
        <dbReference type="EMBL" id="OAO96226.1"/>
    </source>
</evidence>
<dbReference type="Proteomes" id="UP000078284">
    <property type="component" value="Chromosome 5"/>
</dbReference>
<evidence type="ECO:0000313" key="5">
    <source>
        <dbReference type="Proteomes" id="UP000078284"/>
    </source>
</evidence>